<reference evidence="1 2" key="1">
    <citation type="journal article" date="2018" name="Sci. Rep.">
        <title>Genomic signatures of local adaptation to the degree of environmental predictability in rotifers.</title>
        <authorList>
            <person name="Franch-Gras L."/>
            <person name="Hahn C."/>
            <person name="Garcia-Roger E.M."/>
            <person name="Carmona M.J."/>
            <person name="Serra M."/>
            <person name="Gomez A."/>
        </authorList>
    </citation>
    <scope>NUCLEOTIDE SEQUENCE [LARGE SCALE GENOMIC DNA]</scope>
    <source>
        <strain evidence="1">HYR1</strain>
    </source>
</reference>
<proteinExistence type="predicted"/>
<keyword evidence="2" id="KW-1185">Reference proteome</keyword>
<evidence type="ECO:0000313" key="1">
    <source>
        <dbReference type="EMBL" id="RNA39497.1"/>
    </source>
</evidence>
<dbReference type="Proteomes" id="UP000276133">
    <property type="component" value="Unassembled WGS sequence"/>
</dbReference>
<gene>
    <name evidence="1" type="ORF">BpHYR1_003306</name>
</gene>
<dbReference type="EMBL" id="REGN01000747">
    <property type="protein sequence ID" value="RNA39497.1"/>
    <property type="molecule type" value="Genomic_DNA"/>
</dbReference>
<organism evidence="1 2">
    <name type="scientific">Brachionus plicatilis</name>
    <name type="common">Marine rotifer</name>
    <name type="synonym">Brachionus muelleri</name>
    <dbReference type="NCBI Taxonomy" id="10195"/>
    <lineage>
        <taxon>Eukaryota</taxon>
        <taxon>Metazoa</taxon>
        <taxon>Spiralia</taxon>
        <taxon>Gnathifera</taxon>
        <taxon>Rotifera</taxon>
        <taxon>Eurotatoria</taxon>
        <taxon>Monogononta</taxon>
        <taxon>Pseudotrocha</taxon>
        <taxon>Ploima</taxon>
        <taxon>Brachionidae</taxon>
        <taxon>Brachionus</taxon>
    </lineage>
</organism>
<accession>A0A3M7SV26</accession>
<protein>
    <submittedName>
        <fullName evidence="1">Uncharacterized protein</fullName>
    </submittedName>
</protein>
<sequence>MLKLKNLVSRFFLWSELMLETCTTSLLVSKINHFRYQSNRRLPNSSEYRASKSNSWYRFTSKNERDFV</sequence>
<comment type="caution">
    <text evidence="1">The sequence shown here is derived from an EMBL/GenBank/DDBJ whole genome shotgun (WGS) entry which is preliminary data.</text>
</comment>
<evidence type="ECO:0000313" key="2">
    <source>
        <dbReference type="Proteomes" id="UP000276133"/>
    </source>
</evidence>
<name>A0A3M7SV26_BRAPC</name>
<dbReference type="AlphaFoldDB" id="A0A3M7SV26"/>